<accession>A0A369TK62</accession>
<dbReference type="InterPro" id="IPR049560">
    <property type="entry name" value="MeTrfase_RsmB-F_NOP2_cat"/>
</dbReference>
<dbReference type="EMBL" id="QPMH01000002">
    <property type="protein sequence ID" value="RDD63306.1"/>
    <property type="molecule type" value="Genomic_DNA"/>
</dbReference>
<dbReference type="InterPro" id="IPR029063">
    <property type="entry name" value="SAM-dependent_MTases_sf"/>
</dbReference>
<comment type="similarity">
    <text evidence="1 6">Belongs to the class I-like SAM-binding methyltransferase superfamily. RsmB/NOP family.</text>
</comment>
<keyword evidence="3 6" id="KW-0808">Transferase</keyword>
<dbReference type="RefSeq" id="WP_114580562.1">
    <property type="nucleotide sequence ID" value="NZ_QPMH01000002.1"/>
</dbReference>
<dbReference type="GO" id="GO:0008173">
    <property type="term" value="F:RNA methyltransferase activity"/>
    <property type="evidence" value="ECO:0007669"/>
    <property type="project" value="InterPro"/>
</dbReference>
<keyword evidence="5 6" id="KW-0694">RNA-binding</keyword>
<dbReference type="InterPro" id="IPR001678">
    <property type="entry name" value="MeTrfase_RsmB-F_NOP2_dom"/>
</dbReference>
<protein>
    <submittedName>
        <fullName evidence="8">RNA methyltransferase</fullName>
    </submittedName>
</protein>
<dbReference type="CDD" id="cd02440">
    <property type="entry name" value="AdoMet_MTases"/>
    <property type="match status" value="1"/>
</dbReference>
<dbReference type="Pfam" id="PF01189">
    <property type="entry name" value="Methyltr_RsmB-F"/>
    <property type="match status" value="1"/>
</dbReference>
<evidence type="ECO:0000313" key="9">
    <source>
        <dbReference type="Proteomes" id="UP000253941"/>
    </source>
</evidence>
<feature type="binding site" evidence="6">
    <location>
        <position position="191"/>
    </location>
    <ligand>
        <name>S-adenosyl-L-methionine</name>
        <dbReference type="ChEBI" id="CHEBI:59789"/>
    </ligand>
</feature>
<dbReference type="InterPro" id="IPR018314">
    <property type="entry name" value="RsmB/NOL1/NOP2-like_CS"/>
</dbReference>
<evidence type="ECO:0000256" key="1">
    <source>
        <dbReference type="ARBA" id="ARBA00007494"/>
    </source>
</evidence>
<dbReference type="InterPro" id="IPR023267">
    <property type="entry name" value="RCMT"/>
</dbReference>
<dbReference type="PANTHER" id="PTHR22807:SF30">
    <property type="entry name" value="28S RRNA (CYTOSINE(4447)-C(5))-METHYLTRANSFERASE-RELATED"/>
    <property type="match status" value="1"/>
</dbReference>
<name>A0A369TK62_9PROT</name>
<keyword evidence="4 6" id="KW-0949">S-adenosyl-L-methionine</keyword>
<reference evidence="8 9" key="1">
    <citation type="submission" date="2018-07" db="EMBL/GenBank/DDBJ databases">
        <title>Venubactetium sediminum gen. nov., sp. nov., isolated from a marine solar saltern.</title>
        <authorList>
            <person name="Wang S."/>
        </authorList>
    </citation>
    <scope>NUCLEOTIDE SEQUENCE [LARGE SCALE GENOMIC DNA]</scope>
    <source>
        <strain evidence="8 9">WD2A32</strain>
    </source>
</reference>
<dbReference type="PRINTS" id="PR02008">
    <property type="entry name" value="RCMTFAMILY"/>
</dbReference>
<feature type="domain" description="SAM-dependent MTase RsmB/NOP-type" evidence="7">
    <location>
        <begin position="33"/>
        <end position="318"/>
    </location>
</feature>
<dbReference type="GO" id="GO:0003723">
    <property type="term" value="F:RNA binding"/>
    <property type="evidence" value="ECO:0007669"/>
    <property type="project" value="UniProtKB-UniRule"/>
</dbReference>
<evidence type="ECO:0000256" key="2">
    <source>
        <dbReference type="ARBA" id="ARBA00022603"/>
    </source>
</evidence>
<evidence type="ECO:0000313" key="8">
    <source>
        <dbReference type="EMBL" id="RDD63306.1"/>
    </source>
</evidence>
<dbReference type="AlphaFoldDB" id="A0A369TK62"/>
<feature type="binding site" evidence="6">
    <location>
        <position position="174"/>
    </location>
    <ligand>
        <name>S-adenosyl-L-methionine</name>
        <dbReference type="ChEBI" id="CHEBI:59789"/>
    </ligand>
</feature>
<feature type="binding site" evidence="6">
    <location>
        <begin position="123"/>
        <end position="129"/>
    </location>
    <ligand>
        <name>S-adenosyl-L-methionine</name>
        <dbReference type="ChEBI" id="CHEBI:59789"/>
    </ligand>
</feature>
<evidence type="ECO:0000256" key="5">
    <source>
        <dbReference type="ARBA" id="ARBA00022884"/>
    </source>
</evidence>
<sequence length="486" mass="52187">MTHASATARATGQPDPATALARYASLVGDWDDFTAAMRRPAPACVVANTSRLTASELAGLLCAENHGTVPVPWSPGALRCAGEARPGLWWPYRAGLYSVQEEASLLPVALLDPRPGERVLDLCAAPGGKTAQVCMALRNRGTVIANDRDSRRLAAVRDRMKRLGLLNLTTTAFDGRDYPLAAGPFDRVLVDAPCSAEGTNFRKGATFDGSSDGFRRRVTDQQRALLRRAVALTRPGGRIVYSTCSLAPEENEAVLDAILQEDGSRVRVAPPPVDDAAFSPGIAEWEGRAFHPDVRHAIRLWPHISGTSGFFAVVLERIGPAETSQSTPVAELGSALRHKEVLAAIGRRYGFPDDAFEGLAFAHRGDHVQAIASDHCPPASPPPVASGVPFLRAEARIPKPTTAAAFLIGRQATRNVVELDRAQRDAYQTRQGFAPTPGQLAACDGHGYVILRYRGQPLGVGLLRPGPPARIDSQFPRAWVPRAHRT</sequence>
<keyword evidence="9" id="KW-1185">Reference proteome</keyword>
<dbReference type="Gene3D" id="3.40.50.150">
    <property type="entry name" value="Vaccinia Virus protein VP39"/>
    <property type="match status" value="1"/>
</dbReference>
<evidence type="ECO:0000256" key="4">
    <source>
        <dbReference type="ARBA" id="ARBA00022691"/>
    </source>
</evidence>
<gene>
    <name evidence="8" type="ORF">DRB17_02315</name>
</gene>
<dbReference type="PANTHER" id="PTHR22807">
    <property type="entry name" value="NOP2 YEAST -RELATED NOL1/NOP2/FMU SUN DOMAIN-CONTAINING"/>
    <property type="match status" value="1"/>
</dbReference>
<evidence type="ECO:0000256" key="6">
    <source>
        <dbReference type="PROSITE-ProRule" id="PRU01023"/>
    </source>
</evidence>
<dbReference type="Proteomes" id="UP000253941">
    <property type="component" value="Unassembled WGS sequence"/>
</dbReference>
<feature type="binding site" evidence="6">
    <location>
        <position position="147"/>
    </location>
    <ligand>
        <name>S-adenosyl-L-methionine</name>
        <dbReference type="ChEBI" id="CHEBI:59789"/>
    </ligand>
</feature>
<dbReference type="SUPFAM" id="SSF53335">
    <property type="entry name" value="S-adenosyl-L-methionine-dependent methyltransferases"/>
    <property type="match status" value="1"/>
</dbReference>
<dbReference type="GO" id="GO:0001510">
    <property type="term" value="P:RNA methylation"/>
    <property type="evidence" value="ECO:0007669"/>
    <property type="project" value="InterPro"/>
</dbReference>
<dbReference type="PROSITE" id="PS51686">
    <property type="entry name" value="SAM_MT_RSMB_NOP"/>
    <property type="match status" value="1"/>
</dbReference>
<proteinExistence type="inferred from homology"/>
<evidence type="ECO:0000259" key="7">
    <source>
        <dbReference type="PROSITE" id="PS51686"/>
    </source>
</evidence>
<organism evidence="8 9">
    <name type="scientific">Ferruginivarius sediminum</name>
    <dbReference type="NCBI Taxonomy" id="2661937"/>
    <lineage>
        <taxon>Bacteria</taxon>
        <taxon>Pseudomonadati</taxon>
        <taxon>Pseudomonadota</taxon>
        <taxon>Alphaproteobacteria</taxon>
        <taxon>Rhodospirillales</taxon>
        <taxon>Rhodospirillaceae</taxon>
        <taxon>Ferruginivarius</taxon>
    </lineage>
</organism>
<comment type="caution">
    <text evidence="8">The sequence shown here is derived from an EMBL/GenBank/DDBJ whole genome shotgun (WGS) entry which is preliminary data.</text>
</comment>
<feature type="active site" description="Nucleophile" evidence="6">
    <location>
        <position position="244"/>
    </location>
</feature>
<evidence type="ECO:0000256" key="3">
    <source>
        <dbReference type="ARBA" id="ARBA00022679"/>
    </source>
</evidence>
<keyword evidence="2 6" id="KW-0489">Methyltransferase</keyword>
<dbReference type="PROSITE" id="PS01153">
    <property type="entry name" value="NOL1_NOP2_SUN"/>
    <property type="match status" value="1"/>
</dbReference>